<keyword evidence="1" id="KW-0812">Transmembrane</keyword>
<dbReference type="AlphaFoldDB" id="A0A0P6YHE9"/>
<evidence type="ECO:0000313" key="2">
    <source>
        <dbReference type="EMBL" id="KPL81740.1"/>
    </source>
</evidence>
<feature type="transmembrane region" description="Helical" evidence="1">
    <location>
        <begin position="33"/>
        <end position="53"/>
    </location>
</feature>
<evidence type="ECO:0000313" key="3">
    <source>
        <dbReference type="Proteomes" id="UP000050277"/>
    </source>
</evidence>
<keyword evidence="1" id="KW-0472">Membrane</keyword>
<dbReference type="EMBL" id="LGKP01000033">
    <property type="protein sequence ID" value="KPL81740.1"/>
    <property type="molecule type" value="Genomic_DNA"/>
</dbReference>
<organism evidence="2 3">
    <name type="scientific">Herpetosiphon geysericola</name>
    <dbReference type="NCBI Taxonomy" id="70996"/>
    <lineage>
        <taxon>Bacteria</taxon>
        <taxon>Bacillati</taxon>
        <taxon>Chloroflexota</taxon>
        <taxon>Chloroflexia</taxon>
        <taxon>Herpetosiphonales</taxon>
        <taxon>Herpetosiphonaceae</taxon>
        <taxon>Herpetosiphon</taxon>
    </lineage>
</organism>
<feature type="transmembrane region" description="Helical" evidence="1">
    <location>
        <begin position="152"/>
        <end position="170"/>
    </location>
</feature>
<sequence length="197" mass="22096">MKNISNKYIQKRIEGYATKNIYTSVSQMIMRKYILNNVLISVGLFIIILILSIPMKYPIIVKILASSIILFGLLALFNFSETLSYTDKKAQILFLIIKQFQQTKIQAYQLATLKDITALEASIVGIKTASTLIMITTIVTLGPVVASTVHPLISITVSIVLLLILFNQILQGYADALIRQAIAMYEEQQVLLKKLLE</sequence>
<dbReference type="STRING" id="70996.SE18_20605"/>
<keyword evidence="1" id="KW-1133">Transmembrane helix</keyword>
<dbReference type="RefSeq" id="WP_054536354.1">
    <property type="nucleotide sequence ID" value="NZ_LGKP01000033.1"/>
</dbReference>
<comment type="caution">
    <text evidence="2">The sequence shown here is derived from an EMBL/GenBank/DDBJ whole genome shotgun (WGS) entry which is preliminary data.</text>
</comment>
<accession>A0A0P6YHE9</accession>
<dbReference type="OrthoDB" id="9828504at2"/>
<keyword evidence="3" id="KW-1185">Reference proteome</keyword>
<proteinExistence type="predicted"/>
<feature type="transmembrane region" description="Helical" evidence="1">
    <location>
        <begin position="124"/>
        <end position="146"/>
    </location>
</feature>
<evidence type="ECO:0000256" key="1">
    <source>
        <dbReference type="SAM" id="Phobius"/>
    </source>
</evidence>
<name>A0A0P6YHE9_9CHLR</name>
<reference evidence="2 3" key="1">
    <citation type="submission" date="2015-07" db="EMBL/GenBank/DDBJ databases">
        <title>Whole genome sequence of Herpetosiphon geysericola DSM 7119.</title>
        <authorList>
            <person name="Hemp J."/>
            <person name="Ward L.M."/>
            <person name="Pace L.A."/>
            <person name="Fischer W.W."/>
        </authorList>
    </citation>
    <scope>NUCLEOTIDE SEQUENCE [LARGE SCALE GENOMIC DNA]</scope>
    <source>
        <strain evidence="2 3">DSM 7119</strain>
    </source>
</reference>
<feature type="transmembrane region" description="Helical" evidence="1">
    <location>
        <begin position="59"/>
        <end position="79"/>
    </location>
</feature>
<dbReference type="Proteomes" id="UP000050277">
    <property type="component" value="Unassembled WGS sequence"/>
</dbReference>
<protein>
    <submittedName>
        <fullName evidence="2">Uncharacterized protein</fullName>
    </submittedName>
</protein>
<gene>
    <name evidence="2" type="ORF">SE18_20605</name>
</gene>